<dbReference type="Pfam" id="PF22602">
    <property type="entry name" value="NXF_NTF2"/>
    <property type="match status" value="1"/>
</dbReference>
<keyword evidence="8" id="KW-0539">Nucleus</keyword>
<dbReference type="Gene3D" id="1.10.8.10">
    <property type="entry name" value="DNA helicase RuvA subunit, C-terminal domain"/>
    <property type="match status" value="1"/>
</dbReference>
<dbReference type="OrthoDB" id="25872at2759"/>
<sequence length="755" mass="82201">MPPLFCQTQLFLWPAAFRSQPAHITINTHKGTVSKLPSLWFLPQHLFYDTLSHTPLTPTTSTTESNNPSIIVRRTDRTSYKQTSRVEHTLIDIMQRSSPAPRGPRNSSPSIRGRGGIQKRKAGPTRLDRDGDLVMDAAAAGEKRRSGRGHVGSDTPSRGQGNGRGRGGQGRAASQKLLQAQAAIVRGLNAKLPQANVLESRITSTDSALQIDGLSSSKAASNPDGGVESLLAFLERKASAHDPKSKPVKIKKSLKKGGSVIITASPDDVLAIQKLNGYSFAGADLSITACEPPSSRLEKPKDEVSVSAQETKERLRGVLASRYDANLKLLNLAALAQDPGLIQMGVFDGSTTTSKIFPALMVVCDGLFKTRSEKREAIVSVTLADNDLVDVKDVAALAQTFPDIKNLDLSRNKIAQLSSLDAWGTRFRDLVTLILTGNPIEPSLPAIKSDLVKKYPHLEILNGVQFRTPEEIASTIEATKYPIPLQTPDFRDVGQVGENFIRQFVALYDSNRSALLTNFYDDESVLSLAINMAAPRNPKQILPIAPWAPYLKYSRNLVRVNNLPTQMSRLHRGSQAINTVWSALPATRHPDLQTQPEKYLIECHSLPGLVDPNGQSARGVDGLIITMHGEFEEENDKPEQALRSFSRTFVLGPGGPGGPAIRVISDMMTLRAWGPLALPRVAAVGGVPLEAAPAVTEQQQQEAFAQQLVLRTGLTLQYAILCLTETGWDLEKAFVAFEANRHKLPTEAFANSNFQ</sequence>
<name>S3DC78_GLAL2</name>
<comment type="similarity">
    <text evidence="2">Belongs to the NXF family.</text>
</comment>
<evidence type="ECO:0000256" key="2">
    <source>
        <dbReference type="ARBA" id="ARBA00009285"/>
    </source>
</evidence>
<dbReference type="GO" id="GO:0005634">
    <property type="term" value="C:nucleus"/>
    <property type="evidence" value="ECO:0007669"/>
    <property type="project" value="UniProtKB-SubCell"/>
</dbReference>
<dbReference type="InterPro" id="IPR057125">
    <property type="entry name" value="NXF1/2/3/5-like_LRR"/>
</dbReference>
<dbReference type="InterPro" id="IPR030217">
    <property type="entry name" value="NXF_fam"/>
</dbReference>
<dbReference type="Gene3D" id="3.80.10.10">
    <property type="entry name" value="Ribonuclease Inhibitor"/>
    <property type="match status" value="1"/>
</dbReference>
<keyword evidence="6" id="KW-0677">Repeat</keyword>
<evidence type="ECO:0000313" key="15">
    <source>
        <dbReference type="Proteomes" id="UP000016922"/>
    </source>
</evidence>
<evidence type="ECO:0000256" key="7">
    <source>
        <dbReference type="ARBA" id="ARBA00022816"/>
    </source>
</evidence>
<feature type="region of interest" description="Disordered" evidence="11">
    <location>
        <begin position="86"/>
        <end position="175"/>
    </location>
</feature>
<evidence type="ECO:0000256" key="10">
    <source>
        <dbReference type="ARBA" id="ARBA00069694"/>
    </source>
</evidence>
<dbReference type="PROSITE" id="PS50177">
    <property type="entry name" value="NTF2_DOMAIN"/>
    <property type="match status" value="1"/>
</dbReference>
<keyword evidence="15" id="KW-1185">Reference proteome</keyword>
<evidence type="ECO:0000256" key="8">
    <source>
        <dbReference type="ARBA" id="ARBA00023242"/>
    </source>
</evidence>
<keyword evidence="5" id="KW-0433">Leucine-rich repeat</keyword>
<dbReference type="GO" id="GO:0016973">
    <property type="term" value="P:poly(A)+ mRNA export from nucleus"/>
    <property type="evidence" value="ECO:0007669"/>
    <property type="project" value="TreeGrafter"/>
</dbReference>
<evidence type="ECO:0000313" key="14">
    <source>
        <dbReference type="EMBL" id="EPE29611.1"/>
    </source>
</evidence>
<dbReference type="GO" id="GO:0003723">
    <property type="term" value="F:RNA binding"/>
    <property type="evidence" value="ECO:0007669"/>
    <property type="project" value="TreeGrafter"/>
</dbReference>
<evidence type="ECO:0000256" key="1">
    <source>
        <dbReference type="ARBA" id="ARBA00004123"/>
    </source>
</evidence>
<dbReference type="InterPro" id="IPR001611">
    <property type="entry name" value="Leu-rich_rpt"/>
</dbReference>
<dbReference type="PANTHER" id="PTHR10662">
    <property type="entry name" value="NUCLEAR RNA EXPORT FACTOR"/>
    <property type="match status" value="1"/>
</dbReference>
<evidence type="ECO:0000256" key="6">
    <source>
        <dbReference type="ARBA" id="ARBA00022737"/>
    </source>
</evidence>
<dbReference type="InterPro" id="IPR009060">
    <property type="entry name" value="UBA-like_sf"/>
</dbReference>
<comment type="subcellular location">
    <subcellularLocation>
        <location evidence="1">Nucleus</location>
    </subcellularLocation>
</comment>
<dbReference type="CDD" id="cd14342">
    <property type="entry name" value="UBA_TAP-C"/>
    <property type="match status" value="1"/>
</dbReference>
<evidence type="ECO:0000259" key="13">
    <source>
        <dbReference type="PROSITE" id="PS51281"/>
    </source>
</evidence>
<dbReference type="Pfam" id="PF24048">
    <property type="entry name" value="LRR_NXF1-5"/>
    <property type="match status" value="1"/>
</dbReference>
<dbReference type="InterPro" id="IPR032710">
    <property type="entry name" value="NTF2-like_dom_sf"/>
</dbReference>
<evidence type="ECO:0000256" key="5">
    <source>
        <dbReference type="ARBA" id="ARBA00022614"/>
    </source>
</evidence>
<evidence type="ECO:0000256" key="9">
    <source>
        <dbReference type="ARBA" id="ARBA00055253"/>
    </source>
</evidence>
<dbReference type="eggNOG" id="KOG3763">
    <property type="taxonomic scope" value="Eukaryota"/>
</dbReference>
<gene>
    <name evidence="14" type="ORF">GLAREA_00771</name>
</gene>
<dbReference type="InterPro" id="IPR032675">
    <property type="entry name" value="LRR_dom_sf"/>
</dbReference>
<organism evidence="14 15">
    <name type="scientific">Glarea lozoyensis (strain ATCC 20868 / MF5171)</name>
    <dbReference type="NCBI Taxonomy" id="1116229"/>
    <lineage>
        <taxon>Eukaryota</taxon>
        <taxon>Fungi</taxon>
        <taxon>Dikarya</taxon>
        <taxon>Ascomycota</taxon>
        <taxon>Pezizomycotina</taxon>
        <taxon>Leotiomycetes</taxon>
        <taxon>Helotiales</taxon>
        <taxon>Helotiaceae</taxon>
        <taxon>Glarea</taxon>
    </lineage>
</organism>
<proteinExistence type="inferred from homology"/>
<dbReference type="STRING" id="1116229.S3DC78"/>
<protein>
    <recommendedName>
        <fullName evidence="10">mRNA export factor MEX67</fullName>
    </recommendedName>
</protein>
<dbReference type="SUPFAM" id="SSF52058">
    <property type="entry name" value="L domain-like"/>
    <property type="match status" value="1"/>
</dbReference>
<dbReference type="SUPFAM" id="SSF46934">
    <property type="entry name" value="UBA-like"/>
    <property type="match status" value="1"/>
</dbReference>
<dbReference type="HOGENOM" id="CLU_024991_1_0_1"/>
<dbReference type="AlphaFoldDB" id="S3DC78"/>
<evidence type="ECO:0000256" key="3">
    <source>
        <dbReference type="ARBA" id="ARBA00022448"/>
    </source>
</evidence>
<dbReference type="PANTHER" id="PTHR10662:SF22">
    <property type="entry name" value="NUCLEAR RNA EXPORT FACTOR 1"/>
    <property type="match status" value="1"/>
</dbReference>
<dbReference type="Pfam" id="PF03943">
    <property type="entry name" value="TAP_C"/>
    <property type="match status" value="1"/>
</dbReference>
<dbReference type="InterPro" id="IPR005637">
    <property type="entry name" value="TAP_C_dom"/>
</dbReference>
<keyword evidence="4" id="KW-0963">Cytoplasm</keyword>
<dbReference type="InterPro" id="IPR002075">
    <property type="entry name" value="NTF2_dom"/>
</dbReference>
<dbReference type="Gene3D" id="3.10.450.50">
    <property type="match status" value="1"/>
</dbReference>
<dbReference type="InterPro" id="IPR018222">
    <property type="entry name" value="Nuclear_transport_factor_2_euk"/>
</dbReference>
<dbReference type="Proteomes" id="UP000016922">
    <property type="component" value="Unassembled WGS sequence"/>
</dbReference>
<dbReference type="FunFam" id="3.10.450.50:FF:000013">
    <property type="entry name" value="mRNA export factor mex67"/>
    <property type="match status" value="1"/>
</dbReference>
<accession>S3DC78</accession>
<evidence type="ECO:0000256" key="11">
    <source>
        <dbReference type="SAM" id="MobiDB-lite"/>
    </source>
</evidence>
<evidence type="ECO:0000256" key="4">
    <source>
        <dbReference type="ARBA" id="ARBA00022490"/>
    </source>
</evidence>
<dbReference type="PROSITE" id="PS51450">
    <property type="entry name" value="LRR"/>
    <property type="match status" value="1"/>
</dbReference>
<dbReference type="RefSeq" id="XP_008083720.1">
    <property type="nucleotide sequence ID" value="XM_008085529.1"/>
</dbReference>
<evidence type="ECO:0000259" key="12">
    <source>
        <dbReference type="PROSITE" id="PS50177"/>
    </source>
</evidence>
<dbReference type="KEGG" id="glz:GLAREA_00771"/>
<keyword evidence="3" id="KW-0813">Transport</keyword>
<reference evidence="14 15" key="1">
    <citation type="journal article" date="2013" name="BMC Genomics">
        <title>Genomics-driven discovery of the pneumocandin biosynthetic gene cluster in the fungus Glarea lozoyensis.</title>
        <authorList>
            <person name="Chen L."/>
            <person name="Yue Q."/>
            <person name="Zhang X."/>
            <person name="Xiang M."/>
            <person name="Wang C."/>
            <person name="Li S."/>
            <person name="Che Y."/>
            <person name="Ortiz-Lopez F.J."/>
            <person name="Bills G.F."/>
            <person name="Liu X."/>
            <person name="An Z."/>
        </authorList>
    </citation>
    <scope>NUCLEOTIDE SEQUENCE [LARGE SCALE GENOMIC DNA]</scope>
    <source>
        <strain evidence="15">ATCC 20868 / MF5171</strain>
    </source>
</reference>
<feature type="domain" description="NTF2" evidence="12">
    <location>
        <begin position="496"/>
        <end position="670"/>
    </location>
</feature>
<dbReference type="SUPFAM" id="SSF54427">
    <property type="entry name" value="NTF2-like"/>
    <property type="match status" value="1"/>
</dbReference>
<dbReference type="SMART" id="SM00804">
    <property type="entry name" value="TAP_C"/>
    <property type="match status" value="1"/>
</dbReference>
<dbReference type="EMBL" id="KE145367">
    <property type="protein sequence ID" value="EPE29611.1"/>
    <property type="molecule type" value="Genomic_DNA"/>
</dbReference>
<feature type="domain" description="TAP-C" evidence="13">
    <location>
        <begin position="699"/>
        <end position="752"/>
    </location>
</feature>
<keyword evidence="7" id="KW-0509">mRNA transport</keyword>
<dbReference type="FunFam" id="3.80.10.10:FF:000296">
    <property type="entry name" value="mRNA export factor MEX67"/>
    <property type="match status" value="1"/>
</dbReference>
<comment type="function">
    <text evidence="9">Involved in the export of mRNA from the nucleus to the cytoplasm.</text>
</comment>
<dbReference type="GeneID" id="19459829"/>
<feature type="compositionally biased region" description="Gly residues" evidence="11">
    <location>
        <begin position="160"/>
        <end position="170"/>
    </location>
</feature>
<dbReference type="PROSITE" id="PS51281">
    <property type="entry name" value="TAP_C"/>
    <property type="match status" value="1"/>
</dbReference>
<dbReference type="OMA" id="RWNPQAG"/>